<evidence type="ECO:0000256" key="1">
    <source>
        <dbReference type="SAM" id="Phobius"/>
    </source>
</evidence>
<keyword evidence="1" id="KW-0472">Membrane</keyword>
<dbReference type="EMBL" id="JACCHS010000074">
    <property type="protein sequence ID" value="NYT47054.1"/>
    <property type="molecule type" value="Genomic_DNA"/>
</dbReference>
<dbReference type="Gene3D" id="1.20.5.340">
    <property type="match status" value="1"/>
</dbReference>
<gene>
    <name evidence="2" type="ORF">H0A75_05035</name>
</gene>
<dbReference type="Proteomes" id="UP000537890">
    <property type="component" value="Unassembled WGS sequence"/>
</dbReference>
<comment type="caution">
    <text evidence="2">The sequence shown here is derived from an EMBL/GenBank/DDBJ whole genome shotgun (WGS) entry which is preliminary data.</text>
</comment>
<organism evidence="2 3">
    <name type="scientific">Candidatus Methanofishera endochildressiae</name>
    <dbReference type="NCBI Taxonomy" id="2738884"/>
    <lineage>
        <taxon>Bacteria</taxon>
        <taxon>Pseudomonadati</taxon>
        <taxon>Pseudomonadota</taxon>
        <taxon>Gammaproteobacteria</taxon>
        <taxon>Candidatus Methanofishera</taxon>
    </lineage>
</organism>
<keyword evidence="1" id="KW-0812">Transmembrane</keyword>
<evidence type="ECO:0000313" key="3">
    <source>
        <dbReference type="Proteomes" id="UP000537890"/>
    </source>
</evidence>
<sequence length="105" mass="11491">MTTLVFDTHVYVKRLHAVGFSEEQAEVVVALQQEAVNATLGQMRNSELATKHDLTETELKIELKIAETNTAIAQIKAGLIRWIMGVGFLQTALITALLLKVSSGL</sequence>
<evidence type="ECO:0000313" key="2">
    <source>
        <dbReference type="EMBL" id="NYT47054.1"/>
    </source>
</evidence>
<accession>A0A7Z0MNQ3</accession>
<reference evidence="2 3" key="1">
    <citation type="submission" date="2020-05" db="EMBL/GenBank/DDBJ databases">
        <title>Horizontal transmission and recombination maintain forever young bacterial symbiont genomes.</title>
        <authorList>
            <person name="Russell S.L."/>
            <person name="Pepper-Tunick E."/>
            <person name="Svedberg J."/>
            <person name="Byrne A."/>
            <person name="Ruelas Castillo J."/>
            <person name="Vollmers C."/>
            <person name="Beinart R.A."/>
            <person name="Corbett-Detig R."/>
        </authorList>
    </citation>
    <scope>NUCLEOTIDE SEQUENCE [LARGE SCALE GENOMIC DNA]</scope>
    <source>
        <strain evidence="2">4727-3</strain>
    </source>
</reference>
<name>A0A7Z0MNQ3_9GAMM</name>
<protein>
    <submittedName>
        <fullName evidence="2">DUF1640 domain-containing protein</fullName>
    </submittedName>
</protein>
<dbReference type="AlphaFoldDB" id="A0A7Z0MNQ3"/>
<keyword evidence="1" id="KW-1133">Transmembrane helix</keyword>
<proteinExistence type="predicted"/>
<feature type="transmembrane region" description="Helical" evidence="1">
    <location>
        <begin position="79"/>
        <end position="99"/>
    </location>
</feature>